<keyword evidence="6" id="KW-0067">ATP-binding</keyword>
<gene>
    <name evidence="11" type="ORF">EVA92_02865</name>
</gene>
<evidence type="ECO:0000256" key="2">
    <source>
        <dbReference type="ARBA" id="ARBA00022694"/>
    </source>
</evidence>
<dbReference type="EMBL" id="SHBE01000004">
    <property type="protein sequence ID" value="RZO26456.1"/>
    <property type="molecule type" value="Genomic_DNA"/>
</dbReference>
<evidence type="ECO:0000256" key="7">
    <source>
        <dbReference type="ARBA" id="ARBA00022842"/>
    </source>
</evidence>
<reference evidence="11 12" key="1">
    <citation type="submission" date="2019-02" db="EMBL/GenBank/DDBJ databases">
        <title>Prokaryotic population dynamics and viral predation in marine succession experiment using metagenomics: the confinement effect.</title>
        <authorList>
            <person name="Haro-Moreno J.M."/>
            <person name="Rodriguez-Valera F."/>
            <person name="Lopez-Perez M."/>
        </authorList>
    </citation>
    <scope>NUCLEOTIDE SEQUENCE [LARGE SCALE GENOMIC DNA]</scope>
    <source>
        <strain evidence="11">MED-G159</strain>
    </source>
</reference>
<dbReference type="PANTHER" id="PTHR47545:SF1">
    <property type="entry name" value="MULTIFUNCTIONAL CCA PROTEIN"/>
    <property type="match status" value="1"/>
</dbReference>
<dbReference type="AlphaFoldDB" id="A0A520MZ56"/>
<evidence type="ECO:0000313" key="11">
    <source>
        <dbReference type="EMBL" id="RZO26456.1"/>
    </source>
</evidence>
<dbReference type="InterPro" id="IPR050124">
    <property type="entry name" value="tRNA_CCA-adding_enzyme"/>
</dbReference>
<dbReference type="CDD" id="cd05398">
    <property type="entry name" value="NT_ClassII-CCAase"/>
    <property type="match status" value="1"/>
</dbReference>
<evidence type="ECO:0000256" key="8">
    <source>
        <dbReference type="ARBA" id="ARBA00022884"/>
    </source>
</evidence>
<dbReference type="Proteomes" id="UP000315825">
    <property type="component" value="Unassembled WGS sequence"/>
</dbReference>
<dbReference type="InterPro" id="IPR043519">
    <property type="entry name" value="NT_sf"/>
</dbReference>
<keyword evidence="3" id="KW-0548">Nucleotidyltransferase</keyword>
<keyword evidence="2" id="KW-0819">tRNA processing</keyword>
<evidence type="ECO:0000313" key="12">
    <source>
        <dbReference type="Proteomes" id="UP000315825"/>
    </source>
</evidence>
<feature type="domain" description="Poly A polymerase head" evidence="10">
    <location>
        <begin position="4"/>
        <end position="121"/>
    </location>
</feature>
<dbReference type="Gene3D" id="3.30.460.10">
    <property type="entry name" value="Beta Polymerase, domain 2"/>
    <property type="match status" value="1"/>
</dbReference>
<keyword evidence="1 9" id="KW-0808">Transferase</keyword>
<dbReference type="SUPFAM" id="SSF81301">
    <property type="entry name" value="Nucleotidyltransferase"/>
    <property type="match status" value="1"/>
</dbReference>
<protein>
    <submittedName>
        <fullName evidence="11">tRNA nucleotidyl transferase</fullName>
    </submittedName>
</protein>
<dbReference type="PANTHER" id="PTHR47545">
    <property type="entry name" value="MULTIFUNCTIONAL CCA PROTEIN"/>
    <property type="match status" value="1"/>
</dbReference>
<evidence type="ECO:0000259" key="10">
    <source>
        <dbReference type="Pfam" id="PF01743"/>
    </source>
</evidence>
<dbReference type="Gene3D" id="1.10.3090.10">
    <property type="entry name" value="cca-adding enzyme, domain 2"/>
    <property type="match status" value="1"/>
</dbReference>
<dbReference type="GO" id="GO:0008033">
    <property type="term" value="P:tRNA processing"/>
    <property type="evidence" value="ECO:0007669"/>
    <property type="project" value="UniProtKB-KW"/>
</dbReference>
<keyword evidence="8 9" id="KW-0694">RNA-binding</keyword>
<dbReference type="GO" id="GO:0016779">
    <property type="term" value="F:nucleotidyltransferase activity"/>
    <property type="evidence" value="ECO:0007669"/>
    <property type="project" value="UniProtKB-KW"/>
</dbReference>
<comment type="similarity">
    <text evidence="9">Belongs to the tRNA nucleotidyltransferase/poly(A) polymerase family.</text>
</comment>
<keyword evidence="4" id="KW-0479">Metal-binding</keyword>
<keyword evidence="7" id="KW-0460">Magnesium</keyword>
<dbReference type="InterPro" id="IPR002646">
    <property type="entry name" value="PolA_pol_head_dom"/>
</dbReference>
<dbReference type="Pfam" id="PF01743">
    <property type="entry name" value="PolyA_pol"/>
    <property type="match status" value="1"/>
</dbReference>
<accession>A0A520MZ56</accession>
<comment type="caution">
    <text evidence="11">The sequence shown here is derived from an EMBL/GenBank/DDBJ whole genome shotgun (WGS) entry which is preliminary data.</text>
</comment>
<dbReference type="SUPFAM" id="SSF81891">
    <property type="entry name" value="Poly A polymerase C-terminal region-like"/>
    <property type="match status" value="1"/>
</dbReference>
<evidence type="ECO:0000256" key="1">
    <source>
        <dbReference type="ARBA" id="ARBA00022679"/>
    </source>
</evidence>
<dbReference type="GO" id="GO:0003723">
    <property type="term" value="F:RNA binding"/>
    <property type="evidence" value="ECO:0007669"/>
    <property type="project" value="UniProtKB-KW"/>
</dbReference>
<name>A0A520MZ56_9GAMM</name>
<proteinExistence type="inferred from homology"/>
<evidence type="ECO:0000256" key="3">
    <source>
        <dbReference type="ARBA" id="ARBA00022695"/>
    </source>
</evidence>
<evidence type="ECO:0000256" key="4">
    <source>
        <dbReference type="ARBA" id="ARBA00022723"/>
    </source>
</evidence>
<organism evidence="11 12">
    <name type="scientific">SAR86 cluster bacterium</name>
    <dbReference type="NCBI Taxonomy" id="2030880"/>
    <lineage>
        <taxon>Bacteria</taxon>
        <taxon>Pseudomonadati</taxon>
        <taxon>Pseudomonadota</taxon>
        <taxon>Gammaproteobacteria</taxon>
        <taxon>SAR86 cluster</taxon>
    </lineage>
</organism>
<dbReference type="GO" id="GO:0046872">
    <property type="term" value="F:metal ion binding"/>
    <property type="evidence" value="ECO:0007669"/>
    <property type="project" value="UniProtKB-KW"/>
</dbReference>
<dbReference type="GO" id="GO:0005524">
    <property type="term" value="F:ATP binding"/>
    <property type="evidence" value="ECO:0007669"/>
    <property type="project" value="UniProtKB-KW"/>
</dbReference>
<evidence type="ECO:0000256" key="5">
    <source>
        <dbReference type="ARBA" id="ARBA00022741"/>
    </source>
</evidence>
<sequence length="340" mass="39753">MKIYKVGGAVRDKILGRKSSDNDYVVVGSSPNEMKELGYKQIGKDFPVFLHPSTNEEYALARSERKVSLGHKGFDVSFNKDITLFEDLKRRDLTINAIAEDDKGNLIDPYNGVKDIREKTIKCVSNAFSEDPLRAIRVARFMAQLDGFTIHHTTEKELLKIAKSNELKSLPKERVWDETMKSLKCNFLKFLETIKIYKLDVPWFSRLEYIPKEIQPSSQLENIWCNISKQNDYKFGENLLQKKSFFSYMEVWKQLDVFNENLNIEKQIKTLSLINSPKYKKLVRSVALYRGMPASFSEMIDKFNNYDFSRLKKLDSKKIIQEKNNIWHDLLLKYNLSTKK</sequence>
<keyword evidence="5" id="KW-0547">Nucleotide-binding</keyword>
<evidence type="ECO:0000256" key="9">
    <source>
        <dbReference type="RuleBase" id="RU003953"/>
    </source>
</evidence>
<evidence type="ECO:0000256" key="6">
    <source>
        <dbReference type="ARBA" id="ARBA00022840"/>
    </source>
</evidence>